<sequence>MAMISIDGVDLPAPSSFKMPRSDLDSGDTGRNELGILQRDRVRQGIYKIELEWKGITSSQLHLIESAIEPSEINVTFPTPTGMKTKKMYAGDRNIEMIKYDADYNKIRWNISFNLTEY</sequence>
<evidence type="ECO:0000313" key="2">
    <source>
        <dbReference type="Proteomes" id="UP001486565"/>
    </source>
</evidence>
<dbReference type="Pfam" id="PF20458">
    <property type="entry name" value="DUF6711"/>
    <property type="match status" value="1"/>
</dbReference>
<organism evidence="1 2">
    <name type="scientific">Defluviitalea saccharophila</name>
    <dbReference type="NCBI Taxonomy" id="879970"/>
    <lineage>
        <taxon>Bacteria</taxon>
        <taxon>Bacillati</taxon>
        <taxon>Bacillota</taxon>
        <taxon>Clostridia</taxon>
        <taxon>Lachnospirales</taxon>
        <taxon>Defluviitaleaceae</taxon>
        <taxon>Defluviitalea</taxon>
    </lineage>
</organism>
<dbReference type="RefSeq" id="WP_341877588.1">
    <property type="nucleotide sequence ID" value="NZ_CP121687.1"/>
</dbReference>
<keyword evidence="2" id="KW-1185">Reference proteome</keyword>
<name>A0ABZ2Y5K8_9FIRM</name>
<dbReference type="InterPro" id="IPR046557">
    <property type="entry name" value="DUF6711"/>
</dbReference>
<accession>A0ABZ2Y5K8</accession>
<dbReference type="Proteomes" id="UP001486565">
    <property type="component" value="Chromosome"/>
</dbReference>
<evidence type="ECO:0000313" key="1">
    <source>
        <dbReference type="EMBL" id="WZL70626.1"/>
    </source>
</evidence>
<protein>
    <submittedName>
        <fullName evidence="1">Uncharacterized protein</fullName>
    </submittedName>
</protein>
<reference evidence="1 2" key="1">
    <citation type="submission" date="2023-03" db="EMBL/GenBank/DDBJ databases">
        <title>Novel Species.</title>
        <authorList>
            <person name="Ma S."/>
        </authorList>
    </citation>
    <scope>NUCLEOTIDE SEQUENCE [LARGE SCALE GENOMIC DNA]</scope>
    <source>
        <strain evidence="1 2">LIND6LT2</strain>
    </source>
</reference>
<dbReference type="EMBL" id="CP121687">
    <property type="protein sequence ID" value="WZL70626.1"/>
    <property type="molecule type" value="Genomic_DNA"/>
</dbReference>
<proteinExistence type="predicted"/>
<gene>
    <name evidence="1" type="ORF">QBE51_03605</name>
</gene>